<keyword evidence="2" id="KW-1185">Reference proteome</keyword>
<dbReference type="EMBL" id="BQKI01000003">
    <property type="protein sequence ID" value="GJM90491.1"/>
    <property type="molecule type" value="Genomic_DNA"/>
</dbReference>
<dbReference type="Proteomes" id="UP001054889">
    <property type="component" value="Unassembled WGS sequence"/>
</dbReference>
<evidence type="ECO:0000313" key="2">
    <source>
        <dbReference type="Proteomes" id="UP001054889"/>
    </source>
</evidence>
<proteinExistence type="predicted"/>
<gene>
    <name evidence="1" type="primary">ga06776</name>
    <name evidence="1" type="ORF">PR202_ga06776</name>
</gene>
<accession>A0AAV5BWT3</accession>
<name>A0AAV5BWT3_ELECO</name>
<comment type="caution">
    <text evidence="1">The sequence shown here is derived from an EMBL/GenBank/DDBJ whole genome shotgun (WGS) entry which is preliminary data.</text>
</comment>
<reference evidence="1" key="1">
    <citation type="journal article" date="2018" name="DNA Res.">
        <title>Multiple hybrid de novo genome assembly of finger millet, an orphan allotetraploid crop.</title>
        <authorList>
            <person name="Hatakeyama M."/>
            <person name="Aluri S."/>
            <person name="Balachadran M.T."/>
            <person name="Sivarajan S.R."/>
            <person name="Patrignani A."/>
            <person name="Gruter S."/>
            <person name="Poveda L."/>
            <person name="Shimizu-Inatsugi R."/>
            <person name="Baeten J."/>
            <person name="Francoijs K.J."/>
            <person name="Nataraja K.N."/>
            <person name="Reddy Y.A.N."/>
            <person name="Phadnis S."/>
            <person name="Ravikumar R.L."/>
            <person name="Schlapbach R."/>
            <person name="Sreeman S.M."/>
            <person name="Shimizu K.K."/>
        </authorList>
    </citation>
    <scope>NUCLEOTIDE SEQUENCE</scope>
</reference>
<dbReference type="AlphaFoldDB" id="A0AAV5BWT3"/>
<organism evidence="1 2">
    <name type="scientific">Eleusine coracana subsp. coracana</name>
    <dbReference type="NCBI Taxonomy" id="191504"/>
    <lineage>
        <taxon>Eukaryota</taxon>
        <taxon>Viridiplantae</taxon>
        <taxon>Streptophyta</taxon>
        <taxon>Embryophyta</taxon>
        <taxon>Tracheophyta</taxon>
        <taxon>Spermatophyta</taxon>
        <taxon>Magnoliopsida</taxon>
        <taxon>Liliopsida</taxon>
        <taxon>Poales</taxon>
        <taxon>Poaceae</taxon>
        <taxon>PACMAD clade</taxon>
        <taxon>Chloridoideae</taxon>
        <taxon>Cynodonteae</taxon>
        <taxon>Eleusininae</taxon>
        <taxon>Eleusine</taxon>
    </lineage>
</organism>
<protein>
    <submittedName>
        <fullName evidence="1">Uncharacterized protein</fullName>
    </submittedName>
</protein>
<dbReference type="InterPro" id="IPR011009">
    <property type="entry name" value="Kinase-like_dom_sf"/>
</dbReference>
<evidence type="ECO:0000313" key="1">
    <source>
        <dbReference type="EMBL" id="GJM90491.1"/>
    </source>
</evidence>
<dbReference type="SUPFAM" id="SSF56112">
    <property type="entry name" value="Protein kinase-like (PK-like)"/>
    <property type="match status" value="1"/>
</dbReference>
<sequence length="87" mass="10053">MEEGGGNLVGWVRWMIANGRQSELFDPCLPVLGLWREQMSHVLAIARECTVDEPWKRPTMVEVVKGLRMIQLMKHEPDDLQEHVEQA</sequence>
<reference evidence="1" key="2">
    <citation type="submission" date="2021-12" db="EMBL/GenBank/DDBJ databases">
        <title>Resequencing data analysis of finger millet.</title>
        <authorList>
            <person name="Hatakeyama M."/>
            <person name="Aluri S."/>
            <person name="Balachadran M.T."/>
            <person name="Sivarajan S.R."/>
            <person name="Poveda L."/>
            <person name="Shimizu-Inatsugi R."/>
            <person name="Schlapbach R."/>
            <person name="Sreeman S.M."/>
            <person name="Shimizu K.K."/>
        </authorList>
    </citation>
    <scope>NUCLEOTIDE SEQUENCE</scope>
</reference>
<dbReference type="Gene3D" id="1.10.510.10">
    <property type="entry name" value="Transferase(Phosphotransferase) domain 1"/>
    <property type="match status" value="1"/>
</dbReference>